<dbReference type="AlphaFoldDB" id="A0A0B1S988"/>
<evidence type="ECO:0000313" key="3">
    <source>
        <dbReference type="Proteomes" id="UP000053660"/>
    </source>
</evidence>
<evidence type="ECO:0000256" key="1">
    <source>
        <dbReference type="SAM" id="MobiDB-lite"/>
    </source>
</evidence>
<accession>A0A0B1S988</accession>
<sequence length="151" mass="17008">MAPVLRPNSVSEEELKLPAERSLDLMQLGFSFDEVKQIADLFDQYKEIIRPHNPGLTLNQALTQFANLISISVPENLKLIAHTFNLLEMGYSRQEVARLLARERRRIPVEVAEVEAKIKRPRTSSPSETNVDTFAVQETNGNQSDDDATSS</sequence>
<gene>
    <name evidence="2" type="ORF">OESDEN_20563</name>
</gene>
<dbReference type="OrthoDB" id="5854472at2759"/>
<feature type="region of interest" description="Disordered" evidence="1">
    <location>
        <begin position="116"/>
        <end position="151"/>
    </location>
</feature>
<evidence type="ECO:0000313" key="2">
    <source>
        <dbReference type="EMBL" id="KHJ79780.1"/>
    </source>
</evidence>
<name>A0A0B1S988_OESDE</name>
<proteinExistence type="predicted"/>
<reference evidence="2 3" key="1">
    <citation type="submission" date="2014-03" db="EMBL/GenBank/DDBJ databases">
        <title>Draft genome of the hookworm Oesophagostomum dentatum.</title>
        <authorList>
            <person name="Mitreva M."/>
        </authorList>
    </citation>
    <scope>NUCLEOTIDE SEQUENCE [LARGE SCALE GENOMIC DNA]</scope>
    <source>
        <strain evidence="2 3">OD-Hann</strain>
    </source>
</reference>
<keyword evidence="3" id="KW-1185">Reference proteome</keyword>
<feature type="compositionally biased region" description="Polar residues" evidence="1">
    <location>
        <begin position="123"/>
        <end position="143"/>
    </location>
</feature>
<dbReference type="EMBL" id="KN603287">
    <property type="protein sequence ID" value="KHJ79780.1"/>
    <property type="molecule type" value="Genomic_DNA"/>
</dbReference>
<protein>
    <submittedName>
        <fullName evidence="2">Uncharacterized protein</fullName>
    </submittedName>
</protein>
<dbReference type="Proteomes" id="UP000053660">
    <property type="component" value="Unassembled WGS sequence"/>
</dbReference>
<organism evidence="2 3">
    <name type="scientific">Oesophagostomum dentatum</name>
    <name type="common">Nodular worm</name>
    <dbReference type="NCBI Taxonomy" id="61180"/>
    <lineage>
        <taxon>Eukaryota</taxon>
        <taxon>Metazoa</taxon>
        <taxon>Ecdysozoa</taxon>
        <taxon>Nematoda</taxon>
        <taxon>Chromadorea</taxon>
        <taxon>Rhabditida</taxon>
        <taxon>Rhabditina</taxon>
        <taxon>Rhabditomorpha</taxon>
        <taxon>Strongyloidea</taxon>
        <taxon>Strongylidae</taxon>
        <taxon>Oesophagostomum</taxon>
    </lineage>
</organism>